<feature type="transmembrane region" description="Helical" evidence="8">
    <location>
        <begin position="303"/>
        <end position="319"/>
    </location>
</feature>
<keyword evidence="2" id="KW-0813">Transport</keyword>
<evidence type="ECO:0000256" key="2">
    <source>
        <dbReference type="ARBA" id="ARBA00022448"/>
    </source>
</evidence>
<name>A0AAU9IA78_9CILI</name>
<proteinExistence type="predicted"/>
<dbReference type="PANTHER" id="PTHR47823">
    <property type="entry name" value="ION_TRANS DOMAIN-CONTAINING PROTEIN"/>
    <property type="match status" value="1"/>
</dbReference>
<evidence type="ECO:0000256" key="7">
    <source>
        <dbReference type="ARBA" id="ARBA00023303"/>
    </source>
</evidence>
<dbReference type="PRINTS" id="PR01463">
    <property type="entry name" value="EAGCHANLFMLY"/>
</dbReference>
<dbReference type="AlphaFoldDB" id="A0AAU9IA78"/>
<evidence type="ECO:0000256" key="1">
    <source>
        <dbReference type="ARBA" id="ARBA00004141"/>
    </source>
</evidence>
<dbReference type="GO" id="GO:0005249">
    <property type="term" value="F:voltage-gated potassium channel activity"/>
    <property type="evidence" value="ECO:0007669"/>
    <property type="project" value="InterPro"/>
</dbReference>
<dbReference type="PANTHER" id="PTHR47823:SF9">
    <property type="entry name" value="CHROMOSOME UNDETERMINED SCAFFOLD_10, WHOLE GENOME SHOTGUN SEQUENCE"/>
    <property type="match status" value="1"/>
</dbReference>
<sequence length="744" mass="87240">MFNAIHQTPFLTTAHETTELYSTSPVSTLNKEFDFRDQEYEEFPVEYASERTKFLWNRIRNAAFIIARLNLMSKDIQTYGSTRQCFKNVDEDIITQKTPKFLFHPYGKFKLTWNFVMILLMLYTGFITPYITCFIDNISEPLFYTEISVSILFFLDTIFTFNSAYFNRAEMLIVNRKDIAKKYIKTWFIVDIVSILPFDLITGNYSGGLTNILKVSRLYKLFRLIRLMKMMRFAKSRAFLDEFIDKLKLSSGFISMCKFMFIVLVTVHIIGCFWYYIAKLEDFTPESWIVRSNLIDGSNFEKYIASIYFVFTTLTTVGYGDITPLNNDEKIFAMFLMAFGITFFSHIIGNIQNILNQKDISELSLRTRIQSLQEFTRIAKIPPELHQRIKTTILKTHLQNVSRWSDQENLLKNIPARLRVEISTHLNTRIVERIYFFKNKEHLFLSFVVPKLKTAHLLFREFLYREGDYAEEMYFLDIGRVHIKAINGITFWTYSSGAYFGEVELINEISREHTVQVSSKSTDLLILSKPDFLKMLKNFPQEEKEIKETSAIRKMKLEVAKSHVLDLALPHLNLEQINEDYEEKCSIDMTHGLERGTTRTEMLSDLTRIEKKNFTQLWSDAIKGKNVKEQWIFPNNSLSSPSSSFYTKRNFLFKKVNKKKKKTKAEWLNEQGIEEILYGLYKNPSAETFHEIKETGGARENAANTNKDEEEEIQSNLQNITNNQLLFMQNIDTLMELLKIEHGS</sequence>
<feature type="transmembrane region" description="Helical" evidence="8">
    <location>
        <begin position="143"/>
        <end position="166"/>
    </location>
</feature>
<evidence type="ECO:0000259" key="9">
    <source>
        <dbReference type="PROSITE" id="PS50042"/>
    </source>
</evidence>
<feature type="transmembrane region" description="Helical" evidence="8">
    <location>
        <begin position="331"/>
        <end position="349"/>
    </location>
</feature>
<reference evidence="10" key="1">
    <citation type="submission" date="2021-09" db="EMBL/GenBank/DDBJ databases">
        <authorList>
            <consortium name="AG Swart"/>
            <person name="Singh M."/>
            <person name="Singh A."/>
            <person name="Seah K."/>
            <person name="Emmerich C."/>
        </authorList>
    </citation>
    <scope>NUCLEOTIDE SEQUENCE</scope>
    <source>
        <strain evidence="10">ATCC30299</strain>
    </source>
</reference>
<dbReference type="SUPFAM" id="SSF51206">
    <property type="entry name" value="cAMP-binding domain-like"/>
    <property type="match status" value="1"/>
</dbReference>
<comment type="caution">
    <text evidence="10">The sequence shown here is derived from an EMBL/GenBank/DDBJ whole genome shotgun (WGS) entry which is preliminary data.</text>
</comment>
<evidence type="ECO:0000313" key="10">
    <source>
        <dbReference type="EMBL" id="CAG9311341.1"/>
    </source>
</evidence>
<evidence type="ECO:0000256" key="6">
    <source>
        <dbReference type="ARBA" id="ARBA00023136"/>
    </source>
</evidence>
<dbReference type="GO" id="GO:0016020">
    <property type="term" value="C:membrane"/>
    <property type="evidence" value="ECO:0007669"/>
    <property type="project" value="UniProtKB-SubCell"/>
</dbReference>
<dbReference type="Proteomes" id="UP001162131">
    <property type="component" value="Unassembled WGS sequence"/>
</dbReference>
<dbReference type="FunFam" id="1.10.287.70:FF:000123">
    <property type="entry name" value="Potassium channel KAT3"/>
    <property type="match status" value="1"/>
</dbReference>
<keyword evidence="7" id="KW-0407">Ion channel</keyword>
<organism evidence="10 11">
    <name type="scientific">Blepharisma stoltei</name>
    <dbReference type="NCBI Taxonomy" id="1481888"/>
    <lineage>
        <taxon>Eukaryota</taxon>
        <taxon>Sar</taxon>
        <taxon>Alveolata</taxon>
        <taxon>Ciliophora</taxon>
        <taxon>Postciliodesmatophora</taxon>
        <taxon>Heterotrichea</taxon>
        <taxon>Heterotrichida</taxon>
        <taxon>Blepharismidae</taxon>
        <taxon>Blepharisma</taxon>
    </lineage>
</organism>
<comment type="subcellular location">
    <subcellularLocation>
        <location evidence="1">Membrane</location>
        <topology evidence="1">Multi-pass membrane protein</topology>
    </subcellularLocation>
</comment>
<keyword evidence="4 8" id="KW-1133">Transmembrane helix</keyword>
<dbReference type="InterPro" id="IPR003938">
    <property type="entry name" value="K_chnl_volt-dep_EAG/ELK/ERG"/>
</dbReference>
<evidence type="ECO:0000313" key="11">
    <source>
        <dbReference type="Proteomes" id="UP001162131"/>
    </source>
</evidence>
<dbReference type="SUPFAM" id="SSF81324">
    <property type="entry name" value="Voltage-gated potassium channels"/>
    <property type="match status" value="1"/>
</dbReference>
<dbReference type="InterPro" id="IPR018490">
    <property type="entry name" value="cNMP-bd_dom_sf"/>
</dbReference>
<evidence type="ECO:0000256" key="8">
    <source>
        <dbReference type="SAM" id="Phobius"/>
    </source>
</evidence>
<keyword evidence="3 8" id="KW-0812">Transmembrane</keyword>
<feature type="transmembrane region" description="Helical" evidence="8">
    <location>
        <begin position="111"/>
        <end position="131"/>
    </location>
</feature>
<dbReference type="CDD" id="cd00038">
    <property type="entry name" value="CAP_ED"/>
    <property type="match status" value="1"/>
</dbReference>
<dbReference type="Pfam" id="PF00520">
    <property type="entry name" value="Ion_trans"/>
    <property type="match status" value="1"/>
</dbReference>
<dbReference type="SMART" id="SM00100">
    <property type="entry name" value="cNMP"/>
    <property type="match status" value="1"/>
</dbReference>
<protein>
    <recommendedName>
        <fullName evidence="9">Cyclic nucleotide-binding domain-containing protein</fullName>
    </recommendedName>
</protein>
<dbReference type="Gene3D" id="2.60.120.10">
    <property type="entry name" value="Jelly Rolls"/>
    <property type="match status" value="1"/>
</dbReference>
<dbReference type="PROSITE" id="PS50042">
    <property type="entry name" value="CNMP_BINDING_3"/>
    <property type="match status" value="1"/>
</dbReference>
<keyword evidence="11" id="KW-1185">Reference proteome</keyword>
<evidence type="ECO:0000256" key="3">
    <source>
        <dbReference type="ARBA" id="ARBA00022692"/>
    </source>
</evidence>
<feature type="transmembrane region" description="Helical" evidence="8">
    <location>
        <begin position="255"/>
        <end position="277"/>
    </location>
</feature>
<accession>A0AAU9IA78</accession>
<dbReference type="InterPro" id="IPR005821">
    <property type="entry name" value="Ion_trans_dom"/>
</dbReference>
<keyword evidence="6 8" id="KW-0472">Membrane</keyword>
<feature type="domain" description="Cyclic nucleotide-binding" evidence="9">
    <location>
        <begin position="436"/>
        <end position="536"/>
    </location>
</feature>
<evidence type="ECO:0000256" key="4">
    <source>
        <dbReference type="ARBA" id="ARBA00022989"/>
    </source>
</evidence>
<dbReference type="Pfam" id="PF00027">
    <property type="entry name" value="cNMP_binding"/>
    <property type="match status" value="1"/>
</dbReference>
<dbReference type="EMBL" id="CAJZBQ010000004">
    <property type="protein sequence ID" value="CAG9311341.1"/>
    <property type="molecule type" value="Genomic_DNA"/>
</dbReference>
<keyword evidence="5" id="KW-0406">Ion transport</keyword>
<dbReference type="InterPro" id="IPR014710">
    <property type="entry name" value="RmlC-like_jellyroll"/>
</dbReference>
<dbReference type="Gene3D" id="1.10.287.630">
    <property type="entry name" value="Helix hairpin bin"/>
    <property type="match status" value="1"/>
</dbReference>
<evidence type="ECO:0000256" key="5">
    <source>
        <dbReference type="ARBA" id="ARBA00023065"/>
    </source>
</evidence>
<dbReference type="Gene3D" id="1.10.287.70">
    <property type="match status" value="1"/>
</dbReference>
<gene>
    <name evidence="10" type="ORF">BSTOLATCC_MIC3631</name>
</gene>
<dbReference type="InterPro" id="IPR000595">
    <property type="entry name" value="cNMP-bd_dom"/>
</dbReference>